<dbReference type="OrthoDB" id="9770107at2"/>
<dbReference type="InterPro" id="IPR018202">
    <property type="entry name" value="Ser_caboxypep_ser_AS"/>
</dbReference>
<protein>
    <submittedName>
        <fullName evidence="7">Peptidase S10</fullName>
    </submittedName>
</protein>
<evidence type="ECO:0000256" key="4">
    <source>
        <dbReference type="ARBA" id="ARBA00022801"/>
    </source>
</evidence>
<dbReference type="RefSeq" id="WP_111421832.1">
    <property type="nucleotide sequence ID" value="NZ_NPEX01000281.1"/>
</dbReference>
<keyword evidence="5" id="KW-0325">Glycoprotein</keyword>
<evidence type="ECO:0000256" key="2">
    <source>
        <dbReference type="ARBA" id="ARBA00022670"/>
    </source>
</evidence>
<dbReference type="GO" id="GO:0004185">
    <property type="term" value="F:serine-type carboxypeptidase activity"/>
    <property type="evidence" value="ECO:0007669"/>
    <property type="project" value="InterPro"/>
</dbReference>
<keyword evidence="2" id="KW-0645">Protease</keyword>
<dbReference type="InterPro" id="IPR001563">
    <property type="entry name" value="Peptidase_S10"/>
</dbReference>
<dbReference type="EMBL" id="NPEX01000281">
    <property type="protein sequence ID" value="RAI39556.1"/>
    <property type="molecule type" value="Genomic_DNA"/>
</dbReference>
<dbReference type="PANTHER" id="PTHR11802:SF3">
    <property type="entry name" value="RETINOID-INDUCIBLE SERINE CARBOXYPEPTIDASE"/>
    <property type="match status" value="1"/>
</dbReference>
<dbReference type="Gene3D" id="3.40.50.1820">
    <property type="entry name" value="alpha/beta hydrolase"/>
    <property type="match status" value="1"/>
</dbReference>
<evidence type="ECO:0000256" key="1">
    <source>
        <dbReference type="ARBA" id="ARBA00022645"/>
    </source>
</evidence>
<evidence type="ECO:0000313" key="8">
    <source>
        <dbReference type="Proteomes" id="UP000249130"/>
    </source>
</evidence>
<keyword evidence="8" id="KW-1185">Reference proteome</keyword>
<keyword evidence="1" id="KW-0121">Carboxypeptidase</keyword>
<dbReference type="PANTHER" id="PTHR11802">
    <property type="entry name" value="SERINE PROTEASE FAMILY S10 SERINE CARBOXYPEPTIDASE"/>
    <property type="match status" value="1"/>
</dbReference>
<keyword evidence="3" id="KW-0732">Signal</keyword>
<dbReference type="Proteomes" id="UP000249130">
    <property type="component" value="Unassembled WGS sequence"/>
</dbReference>
<feature type="non-terminal residue" evidence="7">
    <location>
        <position position="1"/>
    </location>
</feature>
<evidence type="ECO:0000313" key="7">
    <source>
        <dbReference type="EMBL" id="RAI39556.1"/>
    </source>
</evidence>
<dbReference type="PROSITE" id="PS00131">
    <property type="entry name" value="CARBOXYPEPT_SER_SER"/>
    <property type="match status" value="1"/>
</dbReference>
<evidence type="ECO:0000256" key="3">
    <source>
        <dbReference type="ARBA" id="ARBA00022729"/>
    </source>
</evidence>
<evidence type="ECO:0000256" key="5">
    <source>
        <dbReference type="ARBA" id="ARBA00023180"/>
    </source>
</evidence>
<organism evidence="7 8">
    <name type="scientific">Rhodoplanes roseus</name>
    <dbReference type="NCBI Taxonomy" id="29409"/>
    <lineage>
        <taxon>Bacteria</taxon>
        <taxon>Pseudomonadati</taxon>
        <taxon>Pseudomonadota</taxon>
        <taxon>Alphaproteobacteria</taxon>
        <taxon>Hyphomicrobiales</taxon>
        <taxon>Nitrobacteraceae</taxon>
        <taxon>Rhodoplanes</taxon>
    </lineage>
</organism>
<dbReference type="SUPFAM" id="SSF53474">
    <property type="entry name" value="alpha/beta-Hydrolases"/>
    <property type="match status" value="1"/>
</dbReference>
<comment type="caution">
    <text evidence="7">The sequence shown here is derived from an EMBL/GenBank/DDBJ whole genome shotgun (WGS) entry which is preliminary data.</text>
</comment>
<name>A0A327KNK2_9BRAD</name>
<proteinExistence type="predicted"/>
<feature type="compositionally biased region" description="Basic and acidic residues" evidence="6">
    <location>
        <begin position="29"/>
        <end position="41"/>
    </location>
</feature>
<feature type="region of interest" description="Disordered" evidence="6">
    <location>
        <begin position="1"/>
        <end position="41"/>
    </location>
</feature>
<dbReference type="Pfam" id="PF00450">
    <property type="entry name" value="Peptidase_S10"/>
    <property type="match status" value="1"/>
</dbReference>
<keyword evidence="4" id="KW-0378">Hydrolase</keyword>
<sequence length="499" mass="53989">PAPDRPAARPSARPSTPPERPAAQSGRDANARRLPSDSTTEHTLEAGGRTLRFKATAGSIPLFEGDGGPLRAEVAYVAFTMPAAGPDAPPRPVTFLFNGGPGAASAYLNIGAVGPWRLPLDGATASTAPVLVPNAETWLDFTDLVFIDPPGTGYSRIVGDDSARRHFWSVDGDAEALAVVVRKWIDQNGRQRAPKFLVGESYGGFRVPKLARALATREGVGVRGLVLVSPVLDFAMLGQRRHLPQSWVTLLPSMAAAALELKGAYTAEALAEAERYAATDYLADLMRGERDQAAVDRMTTRVAALTGLDAALVKRLAGRIDMRTFQRELYRDRGLVGSAYDATVTAFDPTPSAAQTHFPDPVLDATKAPLVSAMTELYRGPLKWSHDQPYRILNDEVNGQWNWGRSRSSPQVVDELRTILSGDRDARLLVVHGASDLVTPYFANKLILDQLPVYGSPERAALKVYRGGHMFYSEDVSRAAFRTDAEAFFRAALKGGAKR</sequence>
<gene>
    <name evidence="7" type="ORF">CH341_25610</name>
</gene>
<reference evidence="7 8" key="1">
    <citation type="submission" date="2017-07" db="EMBL/GenBank/DDBJ databases">
        <title>Draft Genome Sequences of Select Purple Nonsulfur Bacteria.</title>
        <authorList>
            <person name="Lasarre B."/>
            <person name="Mckinlay J.B."/>
        </authorList>
    </citation>
    <scope>NUCLEOTIDE SEQUENCE [LARGE SCALE GENOMIC DNA]</scope>
    <source>
        <strain evidence="7 8">DSM 5909</strain>
    </source>
</reference>
<dbReference type="InterPro" id="IPR029058">
    <property type="entry name" value="AB_hydrolase_fold"/>
</dbReference>
<accession>A0A327KNK2</accession>
<evidence type="ECO:0000256" key="6">
    <source>
        <dbReference type="SAM" id="MobiDB-lite"/>
    </source>
</evidence>
<dbReference type="AlphaFoldDB" id="A0A327KNK2"/>
<dbReference type="GO" id="GO:0006508">
    <property type="term" value="P:proteolysis"/>
    <property type="evidence" value="ECO:0007669"/>
    <property type="project" value="UniProtKB-KW"/>
</dbReference>